<evidence type="ECO:0000256" key="1">
    <source>
        <dbReference type="SAM" id="MobiDB-lite"/>
    </source>
</evidence>
<feature type="region of interest" description="Disordered" evidence="1">
    <location>
        <begin position="241"/>
        <end position="273"/>
    </location>
</feature>
<feature type="region of interest" description="Disordered" evidence="1">
    <location>
        <begin position="630"/>
        <end position="688"/>
    </location>
</feature>
<reference evidence="2" key="2">
    <citation type="journal article" date="2023" name="IMA Fungus">
        <title>Comparative genomic study of the Penicillium genus elucidates a diverse pangenome and 15 lateral gene transfer events.</title>
        <authorList>
            <person name="Petersen C."/>
            <person name="Sorensen T."/>
            <person name="Nielsen M.R."/>
            <person name="Sondergaard T.E."/>
            <person name="Sorensen J.L."/>
            <person name="Fitzpatrick D.A."/>
            <person name="Frisvad J.C."/>
            <person name="Nielsen K.L."/>
        </authorList>
    </citation>
    <scope>NUCLEOTIDE SEQUENCE</scope>
    <source>
        <strain evidence="2">IBT 16125</strain>
    </source>
</reference>
<feature type="region of interest" description="Disordered" evidence="1">
    <location>
        <begin position="726"/>
        <end position="747"/>
    </location>
</feature>
<protein>
    <submittedName>
        <fullName evidence="2">Uncharacterized protein</fullName>
    </submittedName>
</protein>
<dbReference type="Proteomes" id="UP001213681">
    <property type="component" value="Unassembled WGS sequence"/>
</dbReference>
<dbReference type="RefSeq" id="XP_056762027.1">
    <property type="nucleotide sequence ID" value="XM_056913178.1"/>
</dbReference>
<sequence>MFLHCPPWRKPRPASPSDVARSYQASQASHAAARRHKTQEHSSSPHSKYHPESISRIIRRRFSRESRASSAHHESSKFLFPFSRRSSRSASKPATQLAALGGYGSSLVSESRYDSDAQFISTPRRELMEAPANRARRQIELSNLIEGSQEHRESERWAIGLGHDIPEPPESVYGMRFLQTPPSTFRSHRGPYKNVQHSVSFEGDHKHGVVSARSMPDLNSTSQRCNGSVAGPAPAIQYIQSSNGQKHPTDSRSMGMSGRKDELTFPNSLSNQPPDLVVAKRRQRTDSGMFLMDSESVHLEDMGISHRLASQPASSAPVSCNPSLAELIHNNRYGVFMNSSQENMPVAQRSTTSVASGHNAPAPAYHHQVGSSYYSHQPSSISANASPRSNSFTVDAGNHVNHVGGVHGSKYDVGAEKICLHHDSARTSPAIGSKFQEHCDNEKPPGSQTHIESKDVQRIGAPRKISVGWMSGGRRVGYGYSSVPDDEAARYNQHEHGHPNVQQTPDRKAEVQMRDTNVQGGHARQNQVQRTDLVRPAPLTIPETRSTSVNDHANHPEVDADTLFKLQNSSQTRNEYPQPSYLREILAGRYSQEQDCRPMVSEKRSTMSLQAPETPTMTQFEHCHVQQDSNYTGQQSDTAVHRSPRLSQSMNSHPQNQKNKRGHRTALPGSVHQEKERHVSAPGHHEVDIDPDYLGIEYDFDAEDVARLLRPSNARGANWVRRLSKRNTSKRDSNAHPIEASQTSPGLYQARFSNSLERANPTKSIGTNAEELASMYQECLDMPGSFEGSRWASRTSRMLWDLVTTDDR</sequence>
<dbReference type="GeneID" id="81603421"/>
<gene>
    <name evidence="2" type="ORF">N7458_009796</name>
</gene>
<feature type="compositionally biased region" description="Basic and acidic residues" evidence="1">
    <location>
        <begin position="672"/>
        <end position="688"/>
    </location>
</feature>
<proteinExistence type="predicted"/>
<reference evidence="2" key="1">
    <citation type="submission" date="2022-12" db="EMBL/GenBank/DDBJ databases">
        <authorList>
            <person name="Petersen C."/>
        </authorList>
    </citation>
    <scope>NUCLEOTIDE SEQUENCE</scope>
    <source>
        <strain evidence="2">IBT 16125</strain>
    </source>
</reference>
<name>A0AAD6BXG2_9EURO</name>
<comment type="caution">
    <text evidence="2">The sequence shown here is derived from an EMBL/GenBank/DDBJ whole genome shotgun (WGS) entry which is preliminary data.</text>
</comment>
<feature type="compositionally biased region" description="Low complexity" evidence="1">
    <location>
        <begin position="371"/>
        <end position="382"/>
    </location>
</feature>
<feature type="compositionally biased region" description="Polar residues" evidence="1">
    <location>
        <begin position="241"/>
        <end position="254"/>
    </location>
</feature>
<evidence type="ECO:0000313" key="3">
    <source>
        <dbReference type="Proteomes" id="UP001213681"/>
    </source>
</evidence>
<feature type="compositionally biased region" description="Low complexity" evidence="1">
    <location>
        <begin position="20"/>
        <end position="31"/>
    </location>
</feature>
<accession>A0AAD6BXG2</accession>
<organism evidence="2 3">
    <name type="scientific">Penicillium daleae</name>
    <dbReference type="NCBI Taxonomy" id="63821"/>
    <lineage>
        <taxon>Eukaryota</taxon>
        <taxon>Fungi</taxon>
        <taxon>Dikarya</taxon>
        <taxon>Ascomycota</taxon>
        <taxon>Pezizomycotina</taxon>
        <taxon>Eurotiomycetes</taxon>
        <taxon>Eurotiomycetidae</taxon>
        <taxon>Eurotiales</taxon>
        <taxon>Aspergillaceae</taxon>
        <taxon>Penicillium</taxon>
    </lineage>
</organism>
<feature type="region of interest" description="Disordered" evidence="1">
    <location>
        <begin position="1"/>
        <end position="55"/>
    </location>
</feature>
<dbReference type="AlphaFoldDB" id="A0AAD6BXG2"/>
<dbReference type="EMBL" id="JAPVEA010000008">
    <property type="protein sequence ID" value="KAJ5438798.1"/>
    <property type="molecule type" value="Genomic_DNA"/>
</dbReference>
<keyword evidence="3" id="KW-1185">Reference proteome</keyword>
<feature type="compositionally biased region" description="Polar residues" evidence="1">
    <location>
        <begin position="645"/>
        <end position="657"/>
    </location>
</feature>
<evidence type="ECO:0000313" key="2">
    <source>
        <dbReference type="EMBL" id="KAJ5438798.1"/>
    </source>
</evidence>
<feature type="region of interest" description="Disordered" evidence="1">
    <location>
        <begin position="369"/>
        <end position="388"/>
    </location>
</feature>